<evidence type="ECO:0000313" key="2">
    <source>
        <dbReference type="Proteomes" id="UP000077521"/>
    </source>
</evidence>
<evidence type="ECO:0000313" key="1">
    <source>
        <dbReference type="EMBL" id="KAE8258703.1"/>
    </source>
</evidence>
<gene>
    <name evidence="1" type="ORF">A4X13_0g1501</name>
</gene>
<dbReference type="EMBL" id="LWDF02000060">
    <property type="protein sequence ID" value="KAE8258703.1"/>
    <property type="molecule type" value="Genomic_DNA"/>
</dbReference>
<reference evidence="1" key="2">
    <citation type="journal article" date="2019" name="IMA Fungus">
        <title>Genome sequencing and comparison of five Tilletia species to identify candidate genes for the detection of regulated species infecting wheat.</title>
        <authorList>
            <person name="Nguyen H.D.T."/>
            <person name="Sultana T."/>
            <person name="Kesanakurti P."/>
            <person name="Hambleton S."/>
        </authorList>
    </citation>
    <scope>NUCLEOTIDE SEQUENCE</scope>
    <source>
        <strain evidence="1">DAOMC 236416</strain>
    </source>
</reference>
<reference evidence="1" key="1">
    <citation type="submission" date="2016-04" db="EMBL/GenBank/DDBJ databases">
        <authorList>
            <person name="Nguyen H.D."/>
            <person name="Samba Siva P."/>
            <person name="Cullis J."/>
            <person name="Levesque C.A."/>
            <person name="Hambleton S."/>
        </authorList>
    </citation>
    <scope>NUCLEOTIDE SEQUENCE</scope>
    <source>
        <strain evidence="1">DAOMC 236416</strain>
    </source>
</reference>
<name>A0A177TUT4_9BASI</name>
<accession>A0A177TUT4</accession>
<sequence>MKGSTIIMLMIASVSASRFGLEDEFARTRGHSLTDFQRGSTLCADDRSVHALAVSKYIEKRLIAATRKTLPRLYGSYASDAVDAYAQETQLQARDLKEAAITATLIVMTLLGTGGAGYFIGTAWHEYHKHEPRRLGRNIEAARLVMVDTNAQAKLKARDSPSNPYEHHDGGAQSPGVDDC</sequence>
<organism evidence="1 2">
    <name type="scientific">Tilletia indica</name>
    <dbReference type="NCBI Taxonomy" id="43049"/>
    <lineage>
        <taxon>Eukaryota</taxon>
        <taxon>Fungi</taxon>
        <taxon>Dikarya</taxon>
        <taxon>Basidiomycota</taxon>
        <taxon>Ustilaginomycotina</taxon>
        <taxon>Exobasidiomycetes</taxon>
        <taxon>Tilletiales</taxon>
        <taxon>Tilletiaceae</taxon>
        <taxon>Tilletia</taxon>
    </lineage>
</organism>
<keyword evidence="2" id="KW-1185">Reference proteome</keyword>
<proteinExistence type="predicted"/>
<dbReference type="Proteomes" id="UP000077521">
    <property type="component" value="Unassembled WGS sequence"/>
</dbReference>
<dbReference type="AlphaFoldDB" id="A0A177TUT4"/>
<protein>
    <submittedName>
        <fullName evidence="1">Uncharacterized protein</fullName>
    </submittedName>
</protein>
<comment type="caution">
    <text evidence="1">The sequence shown here is derived from an EMBL/GenBank/DDBJ whole genome shotgun (WGS) entry which is preliminary data.</text>
</comment>